<organism evidence="1 2">
    <name type="scientific">Brassica campestris</name>
    <name type="common">Field mustard</name>
    <dbReference type="NCBI Taxonomy" id="3711"/>
    <lineage>
        <taxon>Eukaryota</taxon>
        <taxon>Viridiplantae</taxon>
        <taxon>Streptophyta</taxon>
        <taxon>Embryophyta</taxon>
        <taxon>Tracheophyta</taxon>
        <taxon>Spermatophyta</taxon>
        <taxon>Magnoliopsida</taxon>
        <taxon>eudicotyledons</taxon>
        <taxon>Gunneridae</taxon>
        <taxon>Pentapetalae</taxon>
        <taxon>rosids</taxon>
        <taxon>malvids</taxon>
        <taxon>Brassicales</taxon>
        <taxon>Brassicaceae</taxon>
        <taxon>Brassiceae</taxon>
        <taxon>Brassica</taxon>
    </lineage>
</organism>
<evidence type="ECO:0000313" key="1">
    <source>
        <dbReference type="EMBL" id="CAG7895535.1"/>
    </source>
</evidence>
<proteinExistence type="predicted"/>
<evidence type="ECO:0000313" key="2">
    <source>
        <dbReference type="Proteomes" id="UP000694005"/>
    </source>
</evidence>
<accession>A0A8D9HA97</accession>
<protein>
    <submittedName>
        <fullName evidence="1">Uncharacterized protein</fullName>
    </submittedName>
</protein>
<sequence length="43" mass="4957">MLQFYPGNLSAMNPSHCGTFKDLRKEINYLDSAIRFYSDISVL</sequence>
<name>A0A8D9HA97_BRACM</name>
<gene>
    <name evidence="1" type="ORF">BRAPAZ1V2_A02P44870.2</name>
</gene>
<dbReference type="Gramene" id="A02p44870.2_BraZ1">
    <property type="protein sequence ID" value="A02p44870.2_BraZ1.CDS.1"/>
    <property type="gene ID" value="A02g44870.2_BraZ1"/>
</dbReference>
<reference evidence="1 2" key="1">
    <citation type="submission" date="2021-07" db="EMBL/GenBank/DDBJ databases">
        <authorList>
            <consortium name="Genoscope - CEA"/>
            <person name="William W."/>
        </authorList>
    </citation>
    <scope>NUCLEOTIDE SEQUENCE [LARGE SCALE GENOMIC DNA]</scope>
</reference>
<dbReference type="AlphaFoldDB" id="A0A8D9HA97"/>
<dbReference type="Proteomes" id="UP000694005">
    <property type="component" value="Chromosome A02"/>
</dbReference>
<dbReference type="EMBL" id="LS974618">
    <property type="protein sequence ID" value="CAG7895535.1"/>
    <property type="molecule type" value="Genomic_DNA"/>
</dbReference>